<evidence type="ECO:0000313" key="4">
    <source>
        <dbReference type="Proteomes" id="UP000184330"/>
    </source>
</evidence>
<dbReference type="Pfam" id="PF00248">
    <property type="entry name" value="Aldo_ket_red"/>
    <property type="match status" value="1"/>
</dbReference>
<dbReference type="AlphaFoldDB" id="A0A1L7X503"/>
<feature type="domain" description="NADP-dependent oxidoreductase" evidence="2">
    <location>
        <begin position="13"/>
        <end position="309"/>
    </location>
</feature>
<sequence length="332" mass="36258">MATLAGIPITGNGLGLMRLTLPNSNVSDEQAFKVLKAALAAGANVWNGADFYGLPTNNSLHLMNRYFTKYPEDASKVVFCLKTGVVDMRTFKIDASPAWLRSALDSALKILDGKKKIDIYGPCRVHPTPDITIEDTVAACLELQKEGKIGGIQLSEVKAETIRRTAKVAKIDMVEAEVSLWSTDIFTNGVAETCAELGIVISAHTPLGAGMLSGKFKTVEDMGDDHHKHFPRFQGENFKKNLELVEGLKKLATKKGVTTAQLALAWLKRDNGKEGRPWIVPIAGSSQEQRTKENYVEVELTDEELKEISMILGSFPVAGGRYPEAAAKYAEY</sequence>
<organism evidence="3 4">
    <name type="scientific">Phialocephala subalpina</name>
    <dbReference type="NCBI Taxonomy" id="576137"/>
    <lineage>
        <taxon>Eukaryota</taxon>
        <taxon>Fungi</taxon>
        <taxon>Dikarya</taxon>
        <taxon>Ascomycota</taxon>
        <taxon>Pezizomycotina</taxon>
        <taxon>Leotiomycetes</taxon>
        <taxon>Helotiales</taxon>
        <taxon>Mollisiaceae</taxon>
        <taxon>Phialocephala</taxon>
        <taxon>Phialocephala fortinii species complex</taxon>
    </lineage>
</organism>
<keyword evidence="3" id="KW-0813">Transport</keyword>
<name>A0A1L7X503_9HELO</name>
<dbReference type="CDD" id="cd19077">
    <property type="entry name" value="AKR_AKR8A1-2"/>
    <property type="match status" value="1"/>
</dbReference>
<dbReference type="InterPro" id="IPR050791">
    <property type="entry name" value="Aldo-Keto_reductase"/>
</dbReference>
<dbReference type="OrthoDB" id="37537at2759"/>
<dbReference type="STRING" id="576137.A0A1L7X503"/>
<keyword evidence="3" id="KW-0407">Ion channel</keyword>
<keyword evidence="4" id="KW-1185">Reference proteome</keyword>
<dbReference type="GO" id="GO:0034220">
    <property type="term" value="P:monoatomic ion transmembrane transport"/>
    <property type="evidence" value="ECO:0007669"/>
    <property type="project" value="UniProtKB-KW"/>
</dbReference>
<dbReference type="PANTHER" id="PTHR43625:SF78">
    <property type="entry name" value="PYRIDOXAL REDUCTASE-RELATED"/>
    <property type="match status" value="1"/>
</dbReference>
<accession>A0A1L7X503</accession>
<dbReference type="InterPro" id="IPR036812">
    <property type="entry name" value="NAD(P)_OxRdtase_dom_sf"/>
</dbReference>
<dbReference type="Proteomes" id="UP000184330">
    <property type="component" value="Unassembled WGS sequence"/>
</dbReference>
<dbReference type="PANTHER" id="PTHR43625">
    <property type="entry name" value="AFLATOXIN B1 ALDEHYDE REDUCTASE"/>
    <property type="match status" value="1"/>
</dbReference>
<keyword evidence="3" id="KW-0406">Ion transport</keyword>
<dbReference type="Gene3D" id="3.20.20.100">
    <property type="entry name" value="NADP-dependent oxidoreductase domain"/>
    <property type="match status" value="1"/>
</dbReference>
<gene>
    <name evidence="3" type="ORF">PAC_09995</name>
</gene>
<evidence type="ECO:0000259" key="2">
    <source>
        <dbReference type="Pfam" id="PF00248"/>
    </source>
</evidence>
<protein>
    <submittedName>
        <fullName evidence="3">Probable voltage-gated shaker-like K+ channel, subunit beta/KCNAB</fullName>
    </submittedName>
</protein>
<keyword evidence="1" id="KW-0560">Oxidoreductase</keyword>
<dbReference type="InterPro" id="IPR023210">
    <property type="entry name" value="NADP_OxRdtase_dom"/>
</dbReference>
<proteinExistence type="predicted"/>
<dbReference type="SUPFAM" id="SSF51430">
    <property type="entry name" value="NAD(P)-linked oxidoreductase"/>
    <property type="match status" value="1"/>
</dbReference>
<dbReference type="GO" id="GO:0005737">
    <property type="term" value="C:cytoplasm"/>
    <property type="evidence" value="ECO:0007669"/>
    <property type="project" value="TreeGrafter"/>
</dbReference>
<dbReference type="GO" id="GO:0016491">
    <property type="term" value="F:oxidoreductase activity"/>
    <property type="evidence" value="ECO:0007669"/>
    <property type="project" value="UniProtKB-KW"/>
</dbReference>
<dbReference type="EMBL" id="FJOG01000015">
    <property type="protein sequence ID" value="CZR60100.1"/>
    <property type="molecule type" value="Genomic_DNA"/>
</dbReference>
<evidence type="ECO:0000313" key="3">
    <source>
        <dbReference type="EMBL" id="CZR60100.1"/>
    </source>
</evidence>
<evidence type="ECO:0000256" key="1">
    <source>
        <dbReference type="ARBA" id="ARBA00023002"/>
    </source>
</evidence>
<reference evidence="3 4" key="1">
    <citation type="submission" date="2016-03" db="EMBL/GenBank/DDBJ databases">
        <authorList>
            <person name="Ploux O."/>
        </authorList>
    </citation>
    <scope>NUCLEOTIDE SEQUENCE [LARGE SCALE GENOMIC DNA]</scope>
    <source>
        <strain evidence="3 4">UAMH 11012</strain>
    </source>
</reference>